<dbReference type="InterPro" id="IPR011611">
    <property type="entry name" value="PfkB_dom"/>
</dbReference>
<dbReference type="InterPro" id="IPR029056">
    <property type="entry name" value="Ribokinase-like"/>
</dbReference>
<dbReference type="Pfam" id="PF00294">
    <property type="entry name" value="PfkB"/>
    <property type="match status" value="1"/>
</dbReference>
<evidence type="ECO:0000256" key="3">
    <source>
        <dbReference type="ARBA" id="ARBA00022777"/>
    </source>
</evidence>
<dbReference type="RefSeq" id="WP_344783075.1">
    <property type="nucleotide sequence ID" value="NZ_BAABAF010000007.1"/>
</dbReference>
<keyword evidence="3 5" id="KW-0418">Kinase</keyword>
<comment type="similarity">
    <text evidence="1">Belongs to the carbohydrate kinase PfkB family.</text>
</comment>
<dbReference type="EMBL" id="BAABAF010000007">
    <property type="protein sequence ID" value="GAA3767354.1"/>
    <property type="molecule type" value="Genomic_DNA"/>
</dbReference>
<comment type="caution">
    <text evidence="5">The sequence shown here is derived from an EMBL/GenBank/DDBJ whole genome shotgun (WGS) entry which is preliminary data.</text>
</comment>
<sequence>MPAPIRPPMRAVAFGEVLAVLAQEQPGALEDAEMFRRSLGGAEANVAIALAARGIDVAMLTRVGDDGFGRFATGLLSRLGVDVAPVQIDPARPTGLYVKEIDGGGSSMHYYRSGSAAAAIGPEYLDLPAVAGAVAGAGLVHTTGITPAISDTAAAAQRALVQAFAGRGLCSFDLNWRPALWRGREAAGSELLAGFMRSSDIAFAGQDEAAVVFGVHTADGLRRMFPEPRWLVVKNDGGAAAAFDGDERVDVAPGRVDVVEAIGAGDAFAAGFLAGVMYGFSLRDCVVQGHDMAALALRTAGDHIGAGGVG</sequence>
<reference evidence="6" key="1">
    <citation type="journal article" date="2019" name="Int. J. Syst. Evol. Microbiol.">
        <title>The Global Catalogue of Microorganisms (GCM) 10K type strain sequencing project: providing services to taxonomists for standard genome sequencing and annotation.</title>
        <authorList>
            <consortium name="The Broad Institute Genomics Platform"/>
            <consortium name="The Broad Institute Genome Sequencing Center for Infectious Disease"/>
            <person name="Wu L."/>
            <person name="Ma J."/>
        </authorList>
    </citation>
    <scope>NUCLEOTIDE SEQUENCE [LARGE SCALE GENOMIC DNA]</scope>
    <source>
        <strain evidence="6">JCM 16950</strain>
    </source>
</reference>
<evidence type="ECO:0000313" key="6">
    <source>
        <dbReference type="Proteomes" id="UP001500540"/>
    </source>
</evidence>
<dbReference type="Gene3D" id="3.40.1190.20">
    <property type="match status" value="1"/>
</dbReference>
<gene>
    <name evidence="5" type="ORF">GCM10022240_19670</name>
</gene>
<keyword evidence="6" id="KW-1185">Reference proteome</keyword>
<organism evidence="5 6">
    <name type="scientific">Microbacterium kribbense</name>
    <dbReference type="NCBI Taxonomy" id="433645"/>
    <lineage>
        <taxon>Bacteria</taxon>
        <taxon>Bacillati</taxon>
        <taxon>Actinomycetota</taxon>
        <taxon>Actinomycetes</taxon>
        <taxon>Micrococcales</taxon>
        <taxon>Microbacteriaceae</taxon>
        <taxon>Microbacterium</taxon>
    </lineage>
</organism>
<dbReference type="SUPFAM" id="SSF53613">
    <property type="entry name" value="Ribokinase-like"/>
    <property type="match status" value="1"/>
</dbReference>
<dbReference type="InterPro" id="IPR052700">
    <property type="entry name" value="Carb_kinase_PfkB-like"/>
</dbReference>
<proteinExistence type="inferred from homology"/>
<accession>A0ABP7GIV8</accession>
<evidence type="ECO:0000256" key="2">
    <source>
        <dbReference type="ARBA" id="ARBA00022679"/>
    </source>
</evidence>
<dbReference type="PANTHER" id="PTHR43320:SF2">
    <property type="entry name" value="2-DEHYDRO-3-DEOXYGLUCONOKINASE_2-DEHYDRO-3-DEOXYGALACTONOKINASE"/>
    <property type="match status" value="1"/>
</dbReference>
<keyword evidence="2" id="KW-0808">Transferase</keyword>
<evidence type="ECO:0000256" key="1">
    <source>
        <dbReference type="ARBA" id="ARBA00010688"/>
    </source>
</evidence>
<dbReference type="GO" id="GO:0016301">
    <property type="term" value="F:kinase activity"/>
    <property type="evidence" value="ECO:0007669"/>
    <property type="project" value="UniProtKB-KW"/>
</dbReference>
<evidence type="ECO:0000313" key="5">
    <source>
        <dbReference type="EMBL" id="GAA3767354.1"/>
    </source>
</evidence>
<dbReference type="Proteomes" id="UP001500540">
    <property type="component" value="Unassembled WGS sequence"/>
</dbReference>
<protein>
    <submittedName>
        <fullName evidence="5">Sugar kinase</fullName>
    </submittedName>
</protein>
<name>A0ABP7GIV8_9MICO</name>
<feature type="domain" description="Carbohydrate kinase PfkB" evidence="4">
    <location>
        <begin position="12"/>
        <end position="302"/>
    </location>
</feature>
<dbReference type="PANTHER" id="PTHR43320">
    <property type="entry name" value="SUGAR KINASE"/>
    <property type="match status" value="1"/>
</dbReference>
<dbReference type="CDD" id="cd01166">
    <property type="entry name" value="KdgK"/>
    <property type="match status" value="1"/>
</dbReference>
<evidence type="ECO:0000259" key="4">
    <source>
        <dbReference type="Pfam" id="PF00294"/>
    </source>
</evidence>